<evidence type="ECO:0000256" key="3">
    <source>
        <dbReference type="ARBA" id="ARBA00022777"/>
    </source>
</evidence>
<evidence type="ECO:0000256" key="5">
    <source>
        <dbReference type="SAM" id="Phobius"/>
    </source>
</evidence>
<evidence type="ECO:0000256" key="4">
    <source>
        <dbReference type="ARBA" id="ARBA00022840"/>
    </source>
</evidence>
<comment type="caution">
    <text evidence="7">The sequence shown here is derived from an EMBL/GenBank/DDBJ whole genome shotgun (WGS) entry which is preliminary data.</text>
</comment>
<dbReference type="InterPro" id="IPR022414">
    <property type="entry name" value="ATP-guanido_PTrfase_cat"/>
</dbReference>
<feature type="transmembrane region" description="Helical" evidence="5">
    <location>
        <begin position="150"/>
        <end position="171"/>
    </location>
</feature>
<dbReference type="SUPFAM" id="SSF55931">
    <property type="entry name" value="Glutamine synthetase/guanido kinase"/>
    <property type="match status" value="1"/>
</dbReference>
<dbReference type="EMBL" id="CAJNDS010001746">
    <property type="protein sequence ID" value="CAE7275727.1"/>
    <property type="molecule type" value="Genomic_DNA"/>
</dbReference>
<name>A0A812MWA0_9DINO</name>
<keyword evidence="5" id="KW-0472">Membrane</keyword>
<gene>
    <name evidence="7" type="primary">mcsB</name>
    <name evidence="7" type="ORF">SNAT2548_LOCUS14623</name>
</gene>
<keyword evidence="3" id="KW-0418">Kinase</keyword>
<keyword evidence="5" id="KW-1133">Transmembrane helix</keyword>
<dbReference type="InterPro" id="IPR000749">
    <property type="entry name" value="ATP-guanido_PTrfase"/>
</dbReference>
<feature type="transmembrane region" description="Helical" evidence="5">
    <location>
        <begin position="63"/>
        <end position="85"/>
    </location>
</feature>
<keyword evidence="8" id="KW-1185">Reference proteome</keyword>
<keyword evidence="5" id="KW-0812">Transmembrane</keyword>
<dbReference type="GO" id="GO:0005524">
    <property type="term" value="F:ATP binding"/>
    <property type="evidence" value="ECO:0007669"/>
    <property type="project" value="UniProtKB-KW"/>
</dbReference>
<accession>A0A812MWA0</accession>
<organism evidence="7 8">
    <name type="scientific">Symbiodinium natans</name>
    <dbReference type="NCBI Taxonomy" id="878477"/>
    <lineage>
        <taxon>Eukaryota</taxon>
        <taxon>Sar</taxon>
        <taxon>Alveolata</taxon>
        <taxon>Dinophyceae</taxon>
        <taxon>Suessiales</taxon>
        <taxon>Symbiodiniaceae</taxon>
        <taxon>Symbiodinium</taxon>
    </lineage>
</organism>
<proteinExistence type="predicted"/>
<feature type="transmembrane region" description="Helical" evidence="5">
    <location>
        <begin position="231"/>
        <end position="249"/>
    </location>
</feature>
<dbReference type="PANTHER" id="PTHR11547">
    <property type="entry name" value="ARGININE OR CREATINE KINASE"/>
    <property type="match status" value="1"/>
</dbReference>
<feature type="transmembrane region" description="Helical" evidence="5">
    <location>
        <begin position="124"/>
        <end position="144"/>
    </location>
</feature>
<evidence type="ECO:0000313" key="7">
    <source>
        <dbReference type="EMBL" id="CAE7275727.1"/>
    </source>
</evidence>
<feature type="transmembrane region" description="Helical" evidence="5">
    <location>
        <begin position="261"/>
        <end position="281"/>
    </location>
</feature>
<dbReference type="GO" id="GO:0005615">
    <property type="term" value="C:extracellular space"/>
    <property type="evidence" value="ECO:0007669"/>
    <property type="project" value="TreeGrafter"/>
</dbReference>
<dbReference type="PANTHER" id="PTHR11547:SF38">
    <property type="entry name" value="ARGININE KINASE 1-RELATED"/>
    <property type="match status" value="1"/>
</dbReference>
<evidence type="ECO:0000256" key="1">
    <source>
        <dbReference type="ARBA" id="ARBA00022679"/>
    </source>
</evidence>
<feature type="domain" description="Phosphagen kinase C-terminal" evidence="6">
    <location>
        <begin position="530"/>
        <end position="629"/>
    </location>
</feature>
<keyword evidence="2" id="KW-0547">Nucleotide-binding</keyword>
<dbReference type="AlphaFoldDB" id="A0A812MWA0"/>
<dbReference type="InterPro" id="IPR014746">
    <property type="entry name" value="Gln_synth/guanido_kin_cat_dom"/>
</dbReference>
<keyword evidence="4" id="KW-0067">ATP-binding</keyword>
<dbReference type="Pfam" id="PF00217">
    <property type="entry name" value="ATP-gua_Ptrans"/>
    <property type="match status" value="1"/>
</dbReference>
<keyword evidence="1" id="KW-0808">Transferase</keyword>
<reference evidence="7" key="1">
    <citation type="submission" date="2021-02" db="EMBL/GenBank/DDBJ databases">
        <authorList>
            <person name="Dougan E. K."/>
            <person name="Rhodes N."/>
            <person name="Thang M."/>
            <person name="Chan C."/>
        </authorList>
    </citation>
    <scope>NUCLEOTIDE SEQUENCE</scope>
</reference>
<dbReference type="OrthoDB" id="430219at2759"/>
<dbReference type="Proteomes" id="UP000604046">
    <property type="component" value="Unassembled WGS sequence"/>
</dbReference>
<dbReference type="GO" id="GO:0046314">
    <property type="term" value="P:phosphocreatine biosynthetic process"/>
    <property type="evidence" value="ECO:0007669"/>
    <property type="project" value="InterPro"/>
</dbReference>
<sequence>MSAPVGVTVFAASLQRVMLEKLGKAEVNDLVVMNLSMLVPMLAAGQLLKKLIPWEGAPSYSKWLIFLSVAEAVGMALLTISLLMTGSTLQSIYSRGCELAATVVVDSFVKREVEAPLMTLSRRLFVLALAVFGAVLLLATKSMHSGGLGHTSFCLAIIALRSSCYAFMSIVEDMQIKAFAVSPYKLLHFEVLGGGLMTLLIILPISLSPAMRDAFKLVTLPETIANLQASWNIMACYAMFLAACLIQNAGRILVLRRLSAVHYAFSGILIPFFTSIIQHVMWYMSEGKAGEPVWAVGDGLGCVLVSYVCVCVALYLFMYWSEKPSALFLGGMLVQRQHWQEHPREALHAERMRKICRSGEEYRQCMIGCYAGTASDYRHLAAFFGFVARAYHRIPSLPRKEDAHVHHIPTKMPRCLGAQKWDDIDILRFRTVRNFESFPFPSDMTAKQRSLLHEVLRTAAVEFGDRFALDVKQVRMADVPEKWPMNEYEAMHSAGLLEDWPENRSFFNFTCRPIRPQAGRRMAVTPEMANKVEVSLLVNEEDHMRFICTVPEPDADSVALAWEVWTNLIEFVSTACRLPQEAPQSAMPAESTSDFREESRSLCYAYTPEFGYLASCPSNCGTGFKIGVRSKRTGFTTNTTRRLGYPVEELIQTAFAERKETFKADEDVPFASWQMEQAKHIKYGTV</sequence>
<feature type="transmembrane region" description="Helical" evidence="5">
    <location>
        <begin position="191"/>
        <end position="211"/>
    </location>
</feature>
<evidence type="ECO:0000259" key="6">
    <source>
        <dbReference type="Pfam" id="PF00217"/>
    </source>
</evidence>
<evidence type="ECO:0000313" key="8">
    <source>
        <dbReference type="Proteomes" id="UP000604046"/>
    </source>
</evidence>
<evidence type="ECO:0000256" key="2">
    <source>
        <dbReference type="ARBA" id="ARBA00022741"/>
    </source>
</evidence>
<protein>
    <submittedName>
        <fullName evidence="7">McsB protein</fullName>
    </submittedName>
</protein>
<dbReference type="GO" id="GO:0004111">
    <property type="term" value="F:creatine kinase activity"/>
    <property type="evidence" value="ECO:0007669"/>
    <property type="project" value="InterPro"/>
</dbReference>
<dbReference type="Gene3D" id="3.30.590.10">
    <property type="entry name" value="Glutamine synthetase/guanido kinase, catalytic domain"/>
    <property type="match status" value="1"/>
</dbReference>
<feature type="transmembrane region" description="Helical" evidence="5">
    <location>
        <begin position="293"/>
        <end position="317"/>
    </location>
</feature>